<feature type="chain" id="PRO_5046362418" evidence="1">
    <location>
        <begin position="21"/>
        <end position="271"/>
    </location>
</feature>
<reference evidence="3" key="1">
    <citation type="journal article" date="2019" name="Int. J. Syst. Evol. Microbiol.">
        <title>The Global Catalogue of Microorganisms (GCM) 10K type strain sequencing project: providing services to taxonomists for standard genome sequencing and annotation.</title>
        <authorList>
            <consortium name="The Broad Institute Genomics Platform"/>
            <consortium name="The Broad Institute Genome Sequencing Center for Infectious Disease"/>
            <person name="Wu L."/>
            <person name="Ma J."/>
        </authorList>
    </citation>
    <scope>NUCLEOTIDE SEQUENCE [LARGE SCALE GENOMIC DNA]</scope>
    <source>
        <strain evidence="3">KCTC 23299</strain>
    </source>
</reference>
<dbReference type="EMBL" id="JBHUOZ010000001">
    <property type="protein sequence ID" value="MFD2918137.1"/>
    <property type="molecule type" value="Genomic_DNA"/>
</dbReference>
<accession>A0ABW6A229</accession>
<comment type="caution">
    <text evidence="2">The sequence shown here is derived from an EMBL/GenBank/DDBJ whole genome shotgun (WGS) entry which is preliminary data.</text>
</comment>
<evidence type="ECO:0000256" key="1">
    <source>
        <dbReference type="SAM" id="SignalP"/>
    </source>
</evidence>
<dbReference type="Proteomes" id="UP001597511">
    <property type="component" value="Unassembled WGS sequence"/>
</dbReference>
<protein>
    <submittedName>
        <fullName evidence="2">DUF3108 domain-containing protein</fullName>
    </submittedName>
</protein>
<evidence type="ECO:0000313" key="2">
    <source>
        <dbReference type="EMBL" id="MFD2918137.1"/>
    </source>
</evidence>
<dbReference type="RefSeq" id="WP_386093717.1">
    <property type="nucleotide sequence ID" value="NZ_JBHUOZ010000001.1"/>
</dbReference>
<feature type="signal peptide" evidence="1">
    <location>
        <begin position="1"/>
        <end position="20"/>
    </location>
</feature>
<keyword evidence="1" id="KW-0732">Signal</keyword>
<proteinExistence type="predicted"/>
<name>A0ABW6A229_9BACT</name>
<evidence type="ECO:0000313" key="3">
    <source>
        <dbReference type="Proteomes" id="UP001597511"/>
    </source>
</evidence>
<gene>
    <name evidence="2" type="ORF">ACFS6H_00370</name>
</gene>
<dbReference type="InterPro" id="IPR021457">
    <property type="entry name" value="DUF3108"/>
</dbReference>
<keyword evidence="3" id="KW-1185">Reference proteome</keyword>
<organism evidence="2 3">
    <name type="scientific">Terrimonas rubra</name>
    <dbReference type="NCBI Taxonomy" id="1035890"/>
    <lineage>
        <taxon>Bacteria</taxon>
        <taxon>Pseudomonadati</taxon>
        <taxon>Bacteroidota</taxon>
        <taxon>Chitinophagia</taxon>
        <taxon>Chitinophagales</taxon>
        <taxon>Chitinophagaceae</taxon>
        <taxon>Terrimonas</taxon>
    </lineage>
</organism>
<sequence>MKKTKFFAAPFLLLMVLGIASDEGKTYTNDACTIKNVAFKAGEKVSFTVYYNVAGVYVNAGIATFTNTLETLNGKPVYHIVGEGKTNDSYDWIFKVRDKYETYIDTTTMQAMKFVRNVHEGNHKKYQLVTFNKTANTAITNDGVFKVPACVQDVVSSVFYARNIDFSILRPNDKIAFSMFLDNEVYNMYIRYLGKETVTTRYGKFKAIKFKPMLIKGTIFEGGENMTVWVTDDANHVPVRIESPIVVGKVKIDMMSFENLRHPLTSLIKKK</sequence>
<dbReference type="Pfam" id="PF11306">
    <property type="entry name" value="DUF3108"/>
    <property type="match status" value="1"/>
</dbReference>